<name>A0ACC3DYC6_9PEZI</name>
<dbReference type="Proteomes" id="UP001186974">
    <property type="component" value="Unassembled WGS sequence"/>
</dbReference>
<protein>
    <submittedName>
        <fullName evidence="1">Uncharacterized protein</fullName>
    </submittedName>
</protein>
<dbReference type="EMBL" id="JAWDJW010000112">
    <property type="protein sequence ID" value="KAK3081617.1"/>
    <property type="molecule type" value="Genomic_DNA"/>
</dbReference>
<evidence type="ECO:0000313" key="2">
    <source>
        <dbReference type="Proteomes" id="UP001186974"/>
    </source>
</evidence>
<sequence length="301" mass="33843">MPDSNTMAFGLLLGINRERQSFERMVASRVENNWNQQFQASMLAHDKDQEIYMISLWIPGKESSEDWQTIIPELETRVKVIVFWGQRKYTFHGEVMEDIFGIGGHITCGVRAKDSSMHKLHFWQDRTVEAELVFVSDATAFNRFENTTRVVMDSIESVVGGTFVCGAGGTGKTAVAMTTAAAHMFWNNEGLSYYPKRRIAVTGPSNESVDEDLRQLVQIAASERELHELVAVRFTGANYGRRAQRARAVQSASAEDGNEAEEGGEHANSALYDMLKRVVEDDGAHDAGYDFEVQKEAWMDR</sequence>
<gene>
    <name evidence="1" type="ORF">LTS18_004763</name>
</gene>
<reference evidence="1" key="1">
    <citation type="submission" date="2024-09" db="EMBL/GenBank/DDBJ databases">
        <title>Black Yeasts Isolated from many extreme environments.</title>
        <authorList>
            <person name="Coleine C."/>
            <person name="Stajich J.E."/>
            <person name="Selbmann L."/>
        </authorList>
    </citation>
    <scope>NUCLEOTIDE SEQUENCE</scope>
    <source>
        <strain evidence="1">CCFEE 5737</strain>
    </source>
</reference>
<organism evidence="1 2">
    <name type="scientific">Coniosporium uncinatum</name>
    <dbReference type="NCBI Taxonomy" id="93489"/>
    <lineage>
        <taxon>Eukaryota</taxon>
        <taxon>Fungi</taxon>
        <taxon>Dikarya</taxon>
        <taxon>Ascomycota</taxon>
        <taxon>Pezizomycotina</taxon>
        <taxon>Dothideomycetes</taxon>
        <taxon>Dothideomycetes incertae sedis</taxon>
        <taxon>Coniosporium</taxon>
    </lineage>
</organism>
<accession>A0ACC3DYC6</accession>
<proteinExistence type="predicted"/>
<feature type="non-terminal residue" evidence="1">
    <location>
        <position position="301"/>
    </location>
</feature>
<comment type="caution">
    <text evidence="1">The sequence shown here is derived from an EMBL/GenBank/DDBJ whole genome shotgun (WGS) entry which is preliminary data.</text>
</comment>
<evidence type="ECO:0000313" key="1">
    <source>
        <dbReference type="EMBL" id="KAK3081617.1"/>
    </source>
</evidence>
<keyword evidence="2" id="KW-1185">Reference proteome</keyword>